<keyword evidence="1" id="KW-1133">Transmembrane helix</keyword>
<dbReference type="OrthoDB" id="77478at2759"/>
<dbReference type="SUPFAM" id="SSF103473">
    <property type="entry name" value="MFS general substrate transporter"/>
    <property type="match status" value="1"/>
</dbReference>
<dbReference type="PANTHER" id="PTHR11360:SF317">
    <property type="entry name" value="MAJOR FACILITATOR SUPERFAMILY (MFS) PROFILE DOMAIN-CONTAINING PROTEIN-RELATED"/>
    <property type="match status" value="1"/>
</dbReference>
<dbReference type="GeneID" id="20087435"/>
<evidence type="ECO:0000313" key="2">
    <source>
        <dbReference type="EMBL" id="ETV96191.1"/>
    </source>
</evidence>
<feature type="transmembrane region" description="Helical" evidence="1">
    <location>
        <begin position="89"/>
        <end position="108"/>
    </location>
</feature>
<name>A0A024TRD6_9STRA</name>
<reference evidence="2" key="1">
    <citation type="submission" date="2013-12" db="EMBL/GenBank/DDBJ databases">
        <title>The Genome Sequence of Aphanomyces invadans NJM9701.</title>
        <authorList>
            <consortium name="The Broad Institute Genomics Platform"/>
            <person name="Russ C."/>
            <person name="Tyler B."/>
            <person name="van West P."/>
            <person name="Dieguez-Uribeondo J."/>
            <person name="Young S.K."/>
            <person name="Zeng Q."/>
            <person name="Gargeya S."/>
            <person name="Fitzgerald M."/>
            <person name="Abouelleil A."/>
            <person name="Alvarado L."/>
            <person name="Chapman S.B."/>
            <person name="Gainer-Dewar J."/>
            <person name="Goldberg J."/>
            <person name="Griggs A."/>
            <person name="Gujja S."/>
            <person name="Hansen M."/>
            <person name="Howarth C."/>
            <person name="Imamovic A."/>
            <person name="Ireland A."/>
            <person name="Larimer J."/>
            <person name="McCowan C."/>
            <person name="Murphy C."/>
            <person name="Pearson M."/>
            <person name="Poon T.W."/>
            <person name="Priest M."/>
            <person name="Roberts A."/>
            <person name="Saif S."/>
            <person name="Shea T."/>
            <person name="Sykes S."/>
            <person name="Wortman J."/>
            <person name="Nusbaum C."/>
            <person name="Birren B."/>
        </authorList>
    </citation>
    <scope>NUCLEOTIDE SEQUENCE [LARGE SCALE GENOMIC DNA]</scope>
    <source>
        <strain evidence="2">NJM9701</strain>
    </source>
</reference>
<feature type="transmembrane region" description="Helical" evidence="1">
    <location>
        <begin position="48"/>
        <end position="69"/>
    </location>
</feature>
<feature type="transmembrane region" description="Helical" evidence="1">
    <location>
        <begin position="400"/>
        <end position="416"/>
    </location>
</feature>
<feature type="transmembrane region" description="Helical" evidence="1">
    <location>
        <begin position="305"/>
        <end position="328"/>
    </location>
</feature>
<feature type="transmembrane region" description="Helical" evidence="1">
    <location>
        <begin position="492"/>
        <end position="510"/>
    </location>
</feature>
<feature type="transmembrane region" description="Helical" evidence="1">
    <location>
        <begin position="428"/>
        <end position="448"/>
    </location>
</feature>
<dbReference type="InterPro" id="IPR050327">
    <property type="entry name" value="Proton-linked_MCT"/>
</dbReference>
<feature type="transmembrane region" description="Helical" evidence="1">
    <location>
        <begin position="460"/>
        <end position="480"/>
    </location>
</feature>
<accession>A0A024TRD6</accession>
<dbReference type="Pfam" id="PF07690">
    <property type="entry name" value="MFS_1"/>
    <property type="match status" value="1"/>
</dbReference>
<keyword evidence="1" id="KW-0472">Membrane</keyword>
<sequence length="588" mass="63974">MLRWIERYWTVHVAPESTDEVEAERYLVVVPTGVATIAPVKCVEFSRWHLLVTSCFAMFAAGTLAAYAILGDALDVHFYAAKTGDSATVLYQTYIWMGLCAAVAGPFVERRGPRIGMVVATAMLTVGFTLAQLAVTTKCPALLFIGYGGFCGGGFGVEIVSTMAASQKWFPDIRGLTAGVCMSAFGMGSFAAACTYNAILHRKGSDERAASARHLPFVFSSAGLVLVLLSIVATLVIRTPPVSFTINGHDTHGVPAGKAPSPSLVQDAYLRNGMTLVNYTAVREAVDGTDMAYFKQVKALSLMQCIWSIDFFFLYVAFAASIIPAMVFSSELVELATVVFHQSVEATNTARVQGLSTFVCMASLTAFRVVVIFAGQLVIPVMSDLIIRIFYANPASARKIMFFAVLSAQLGSMVALSNDHMTFESVKALAFTFVFCSGGSMALIQCFITDMFGVYHAGTMYGLIVTCWSLRAAIVGYGFADFHVSRESFLRQMQWMLVVVAIGWVALLLVRTNSIDRFFDGYKYSICGKVVVQFSFARRTPHGKPHVDSDSVTVVAPSSGDWNGYTIWDGYDELRTSHAHQHEAQQAL</sequence>
<dbReference type="PANTHER" id="PTHR11360">
    <property type="entry name" value="MONOCARBOXYLATE TRANSPORTER"/>
    <property type="match status" value="1"/>
</dbReference>
<gene>
    <name evidence="2" type="ORF">H310_10385</name>
</gene>
<dbReference type="AlphaFoldDB" id="A0A024TRD6"/>
<proteinExistence type="predicted"/>
<dbReference type="InterPro" id="IPR011701">
    <property type="entry name" value="MFS"/>
</dbReference>
<feature type="transmembrane region" description="Helical" evidence="1">
    <location>
        <begin position="141"/>
        <end position="164"/>
    </location>
</feature>
<feature type="transmembrane region" description="Helical" evidence="1">
    <location>
        <begin position="219"/>
        <end position="237"/>
    </location>
</feature>
<evidence type="ECO:0008006" key="3">
    <source>
        <dbReference type="Google" id="ProtNLM"/>
    </source>
</evidence>
<feature type="transmembrane region" description="Helical" evidence="1">
    <location>
        <begin position="176"/>
        <end position="199"/>
    </location>
</feature>
<dbReference type="InterPro" id="IPR036259">
    <property type="entry name" value="MFS_trans_sf"/>
</dbReference>
<dbReference type="GO" id="GO:0022857">
    <property type="term" value="F:transmembrane transporter activity"/>
    <property type="evidence" value="ECO:0007669"/>
    <property type="project" value="InterPro"/>
</dbReference>
<organism evidence="2">
    <name type="scientific">Aphanomyces invadans</name>
    <dbReference type="NCBI Taxonomy" id="157072"/>
    <lineage>
        <taxon>Eukaryota</taxon>
        <taxon>Sar</taxon>
        <taxon>Stramenopiles</taxon>
        <taxon>Oomycota</taxon>
        <taxon>Saprolegniomycetes</taxon>
        <taxon>Saprolegniales</taxon>
        <taxon>Verrucalvaceae</taxon>
        <taxon>Aphanomyces</taxon>
    </lineage>
</organism>
<keyword evidence="1" id="KW-0812">Transmembrane</keyword>
<feature type="transmembrane region" description="Helical" evidence="1">
    <location>
        <begin position="355"/>
        <end position="379"/>
    </location>
</feature>
<dbReference type="EMBL" id="KI913977">
    <property type="protein sequence ID" value="ETV96191.1"/>
    <property type="molecule type" value="Genomic_DNA"/>
</dbReference>
<dbReference type="VEuPathDB" id="FungiDB:H310_10385"/>
<dbReference type="RefSeq" id="XP_008874983.1">
    <property type="nucleotide sequence ID" value="XM_008876761.1"/>
</dbReference>
<evidence type="ECO:0000256" key="1">
    <source>
        <dbReference type="SAM" id="Phobius"/>
    </source>
</evidence>
<feature type="transmembrane region" description="Helical" evidence="1">
    <location>
        <begin position="115"/>
        <end position="135"/>
    </location>
</feature>
<dbReference type="Gene3D" id="1.20.1250.20">
    <property type="entry name" value="MFS general substrate transporter like domains"/>
    <property type="match status" value="1"/>
</dbReference>
<protein>
    <recommendedName>
        <fullName evidence="3">Major facilitator superfamily (MFS) profile domain-containing protein</fullName>
    </recommendedName>
</protein>